<organism evidence="1 2">
    <name type="scientific">Gordonia phage Ghobes</name>
    <dbReference type="NCBI Taxonomy" id="1887647"/>
    <lineage>
        <taxon>Viruses</taxon>
        <taxon>Duplodnaviria</taxon>
        <taxon>Heunggongvirae</taxon>
        <taxon>Uroviricota</taxon>
        <taxon>Caudoviricetes</taxon>
        <taxon>Ghobesvirus</taxon>
        <taxon>Ghobesvirus ghobes</taxon>
    </lineage>
</organism>
<protein>
    <submittedName>
        <fullName evidence="1">Uncharacterized protein</fullName>
    </submittedName>
</protein>
<dbReference type="Proteomes" id="UP000203019">
    <property type="component" value="Segment"/>
</dbReference>
<evidence type="ECO:0000313" key="2">
    <source>
        <dbReference type="Proteomes" id="UP000203019"/>
    </source>
</evidence>
<evidence type="ECO:0000313" key="1">
    <source>
        <dbReference type="EMBL" id="AOE44380.1"/>
    </source>
</evidence>
<proteinExistence type="predicted"/>
<accession>A0A1B3B033</accession>
<reference evidence="2" key="1">
    <citation type="submission" date="2016-07" db="EMBL/GenBank/DDBJ databases">
        <authorList>
            <person name="Florea S."/>
            <person name="Webb J.S."/>
            <person name="Jaromczyk J."/>
            <person name="Schardl C.L."/>
        </authorList>
    </citation>
    <scope>NUCLEOTIDE SEQUENCE [LARGE SCALE GENOMIC DNA]</scope>
</reference>
<dbReference type="RefSeq" id="YP_009281131.1">
    <property type="nucleotide sequence ID" value="NC_031028.1"/>
</dbReference>
<gene>
    <name evidence="1" type="primary">28</name>
    <name evidence="1" type="ORF">SEA_GHOBES_28</name>
</gene>
<dbReference type="EMBL" id="KX557278">
    <property type="protein sequence ID" value="AOE44380.1"/>
    <property type="molecule type" value="Genomic_DNA"/>
</dbReference>
<keyword evidence="2" id="KW-1185">Reference proteome</keyword>
<dbReference type="KEGG" id="vg:29063312"/>
<name>A0A1B3B033_9CAUD</name>
<sequence length="146" mass="15159">MALPNLRFRGLRLSHRVPPFARQKAVQTANIGDPAGNRVQVPLTSDTTYPAVVVDNTLRVTGSATVTVTLGVGGSGSIFSGVRVDLERNGVVVGSVTTSNQSNARTTTLPGVVLANADELKVWAQRVAVGSISGDVRSVVVDLVPA</sequence>
<dbReference type="GeneID" id="29063312"/>